<dbReference type="InterPro" id="IPR011009">
    <property type="entry name" value="Kinase-like_dom_sf"/>
</dbReference>
<proteinExistence type="predicted"/>
<feature type="signal peptide" evidence="1">
    <location>
        <begin position="1"/>
        <end position="21"/>
    </location>
</feature>
<keyword evidence="4" id="KW-1185">Reference proteome</keyword>
<dbReference type="OrthoDB" id="4062651at2759"/>
<organism evidence="3 4">
    <name type="scientific">Kingdonia uniflora</name>
    <dbReference type="NCBI Taxonomy" id="39325"/>
    <lineage>
        <taxon>Eukaryota</taxon>
        <taxon>Viridiplantae</taxon>
        <taxon>Streptophyta</taxon>
        <taxon>Embryophyta</taxon>
        <taxon>Tracheophyta</taxon>
        <taxon>Spermatophyta</taxon>
        <taxon>Magnoliopsida</taxon>
        <taxon>Ranunculales</taxon>
        <taxon>Circaeasteraceae</taxon>
        <taxon>Kingdonia</taxon>
    </lineage>
</organism>
<evidence type="ECO:0000259" key="2">
    <source>
        <dbReference type="PROSITE" id="PS50011"/>
    </source>
</evidence>
<dbReference type="PANTHER" id="PTHR48055">
    <property type="entry name" value="LEUCINE-RICH REPEAT RECEPTOR PROTEIN KINASE EMS1"/>
    <property type="match status" value="1"/>
</dbReference>
<evidence type="ECO:0000313" key="3">
    <source>
        <dbReference type="EMBL" id="KAF6133934.1"/>
    </source>
</evidence>
<dbReference type="Pfam" id="PF00069">
    <property type="entry name" value="Pkinase"/>
    <property type="match status" value="1"/>
</dbReference>
<sequence length="147" mass="16693">MWAIILATLDALWFNKQQVEASITQLNRDLVKHKTRRDESLTVMLERILHYNLKPTNIMLDGEFEPRLVDCGLAHLMPNLGRAASGYIALEYFQNCRYTEKSDIFNFGIILGVLLIGRDPMDPFFGEASNGGSLGHWLHHLQHAGEA</sequence>
<dbReference type="PANTHER" id="PTHR48055:SF22">
    <property type="entry name" value="LEUCINE-RICH REPEAT RECEPTOR-LIKE SERINE_THREONINE_TYROSINE-PROTEIN KINASE SOBIR1"/>
    <property type="match status" value="1"/>
</dbReference>
<feature type="domain" description="Protein kinase" evidence="2">
    <location>
        <begin position="1"/>
        <end position="147"/>
    </location>
</feature>
<accession>A0A7J7KUD7</accession>
<dbReference type="AlphaFoldDB" id="A0A7J7KUD7"/>
<dbReference type="SUPFAM" id="SSF56112">
    <property type="entry name" value="Protein kinase-like (PK-like)"/>
    <property type="match status" value="1"/>
</dbReference>
<evidence type="ECO:0000313" key="4">
    <source>
        <dbReference type="Proteomes" id="UP000541444"/>
    </source>
</evidence>
<gene>
    <name evidence="3" type="ORF">GIB67_040698</name>
</gene>
<dbReference type="InterPro" id="IPR000719">
    <property type="entry name" value="Prot_kinase_dom"/>
</dbReference>
<reference evidence="3 4" key="1">
    <citation type="journal article" date="2020" name="IScience">
        <title>Genome Sequencing of the Endangered Kingdonia uniflora (Circaeasteraceae, Ranunculales) Reveals Potential Mechanisms of Evolutionary Specialization.</title>
        <authorList>
            <person name="Sun Y."/>
            <person name="Deng T."/>
            <person name="Zhang A."/>
            <person name="Moore M.J."/>
            <person name="Landis J.B."/>
            <person name="Lin N."/>
            <person name="Zhang H."/>
            <person name="Zhang X."/>
            <person name="Huang J."/>
            <person name="Zhang X."/>
            <person name="Sun H."/>
            <person name="Wang H."/>
        </authorList>
    </citation>
    <scope>NUCLEOTIDE SEQUENCE [LARGE SCALE GENOMIC DNA]</scope>
    <source>
        <strain evidence="3">TB1705</strain>
        <tissue evidence="3">Leaf</tissue>
    </source>
</reference>
<evidence type="ECO:0000256" key="1">
    <source>
        <dbReference type="SAM" id="SignalP"/>
    </source>
</evidence>
<protein>
    <recommendedName>
        <fullName evidence="2">Protein kinase domain-containing protein</fullName>
    </recommendedName>
</protein>
<keyword evidence="1" id="KW-0732">Signal</keyword>
<dbReference type="GO" id="GO:0016020">
    <property type="term" value="C:membrane"/>
    <property type="evidence" value="ECO:0007669"/>
    <property type="project" value="TreeGrafter"/>
</dbReference>
<dbReference type="GO" id="GO:0005524">
    <property type="term" value="F:ATP binding"/>
    <property type="evidence" value="ECO:0007669"/>
    <property type="project" value="InterPro"/>
</dbReference>
<name>A0A7J7KUD7_9MAGN</name>
<feature type="chain" id="PRO_5029656168" description="Protein kinase domain-containing protein" evidence="1">
    <location>
        <begin position="22"/>
        <end position="147"/>
    </location>
</feature>
<dbReference type="Gene3D" id="1.10.510.10">
    <property type="entry name" value="Transferase(Phosphotransferase) domain 1"/>
    <property type="match status" value="1"/>
</dbReference>
<dbReference type="GO" id="GO:0004672">
    <property type="term" value="F:protein kinase activity"/>
    <property type="evidence" value="ECO:0007669"/>
    <property type="project" value="InterPro"/>
</dbReference>
<comment type="caution">
    <text evidence="3">The sequence shown here is derived from an EMBL/GenBank/DDBJ whole genome shotgun (WGS) entry which is preliminary data.</text>
</comment>
<dbReference type="Proteomes" id="UP000541444">
    <property type="component" value="Unassembled WGS sequence"/>
</dbReference>
<dbReference type="EMBL" id="JACGCM010002894">
    <property type="protein sequence ID" value="KAF6133934.1"/>
    <property type="molecule type" value="Genomic_DNA"/>
</dbReference>
<dbReference type="InterPro" id="IPR051564">
    <property type="entry name" value="LRR_receptor-like_kinase"/>
</dbReference>
<dbReference type="PROSITE" id="PS50011">
    <property type="entry name" value="PROTEIN_KINASE_DOM"/>
    <property type="match status" value="1"/>
</dbReference>